<evidence type="ECO:0000313" key="2">
    <source>
        <dbReference type="Proteomes" id="UP000267027"/>
    </source>
</evidence>
<keyword evidence="2" id="KW-1185">Reference proteome</keyword>
<name>A0A0R3PKK9_ANGCS</name>
<proteinExistence type="predicted"/>
<dbReference type="OrthoDB" id="410104at2759"/>
<dbReference type="Proteomes" id="UP000267027">
    <property type="component" value="Unassembled WGS sequence"/>
</dbReference>
<reference evidence="1 2" key="2">
    <citation type="submission" date="2018-11" db="EMBL/GenBank/DDBJ databases">
        <authorList>
            <consortium name="Pathogen Informatics"/>
        </authorList>
    </citation>
    <scope>NUCLEOTIDE SEQUENCE [LARGE SCALE GENOMIC DNA]</scope>
    <source>
        <strain evidence="1 2">Costa Rica</strain>
    </source>
</reference>
<organism evidence="3">
    <name type="scientific">Angiostrongylus costaricensis</name>
    <name type="common">Nematode worm</name>
    <dbReference type="NCBI Taxonomy" id="334426"/>
    <lineage>
        <taxon>Eukaryota</taxon>
        <taxon>Metazoa</taxon>
        <taxon>Ecdysozoa</taxon>
        <taxon>Nematoda</taxon>
        <taxon>Chromadorea</taxon>
        <taxon>Rhabditida</taxon>
        <taxon>Rhabditina</taxon>
        <taxon>Rhabditomorpha</taxon>
        <taxon>Strongyloidea</taxon>
        <taxon>Metastrongylidae</taxon>
        <taxon>Angiostrongylus</taxon>
    </lineage>
</organism>
<dbReference type="EMBL" id="UYYA01003851">
    <property type="protein sequence ID" value="VDM56731.1"/>
    <property type="molecule type" value="Genomic_DNA"/>
</dbReference>
<dbReference type="STRING" id="334426.A0A0R3PKK9"/>
<evidence type="ECO:0000313" key="3">
    <source>
        <dbReference type="WBParaSite" id="ACOC_0000514501-mRNA-1"/>
    </source>
</evidence>
<dbReference type="OMA" id="MSENGHI"/>
<accession>A0A0R3PKK9</accession>
<evidence type="ECO:0000313" key="1">
    <source>
        <dbReference type="EMBL" id="VDM56731.1"/>
    </source>
</evidence>
<reference evidence="3" key="1">
    <citation type="submission" date="2017-02" db="UniProtKB">
        <authorList>
            <consortium name="WormBaseParasite"/>
        </authorList>
    </citation>
    <scope>IDENTIFICATION</scope>
</reference>
<protein>
    <submittedName>
        <fullName evidence="3">Reverse transcriptase domain-containing protein</fullName>
    </submittedName>
</protein>
<dbReference type="WBParaSite" id="ACOC_0000514501-mRNA-1">
    <property type="protein sequence ID" value="ACOC_0000514501-mRNA-1"/>
    <property type="gene ID" value="ACOC_0000514501"/>
</dbReference>
<dbReference type="PANTHER" id="PTHR19446">
    <property type="entry name" value="REVERSE TRANSCRIPTASES"/>
    <property type="match status" value="1"/>
</dbReference>
<gene>
    <name evidence="1" type="ORF">ACOC_LOCUS5146</name>
</gene>
<sequence length="209" mass="23299">MELIAERFYTNLFRSTIPIPGPNIPAGEKPPGILPSEVRIAIESMKTGAARGPDDITADFLRAKSQFTCASRKPYDDYLPSNLPKKGDQSGLRNYRPICLLSVLYKLFTNIILSRISKTLDKAPPVEQAGFPQGSCCMDHIQTVSRFTEVCREYQLPLVLIFDHYEKAFSSAETKVIPSVLVDQGVDPSYMRILSDCYGNCAAKIQPFN</sequence>
<dbReference type="AlphaFoldDB" id="A0A0R3PKK9"/>